<evidence type="ECO:0000313" key="3">
    <source>
        <dbReference type="EMBL" id="VYT94939.1"/>
    </source>
</evidence>
<dbReference type="PANTHER" id="PTHR21666:SF285">
    <property type="entry name" value="M23 FAMILY METALLOPEPTIDASE"/>
    <property type="match status" value="1"/>
</dbReference>
<feature type="transmembrane region" description="Helical" evidence="1">
    <location>
        <begin position="33"/>
        <end position="57"/>
    </location>
</feature>
<dbReference type="Gene3D" id="2.70.70.10">
    <property type="entry name" value="Glucose Permease (Domain IIA)"/>
    <property type="match status" value="1"/>
</dbReference>
<dbReference type="InterPro" id="IPR016047">
    <property type="entry name" value="M23ase_b-sheet_dom"/>
</dbReference>
<dbReference type="GO" id="GO:0004222">
    <property type="term" value="F:metalloendopeptidase activity"/>
    <property type="evidence" value="ECO:0007669"/>
    <property type="project" value="TreeGrafter"/>
</dbReference>
<sequence>MAKSENEEKVRLRFINNYDNNSYYMRRITMKKYFFGLLCAIIVTCIVCIYCVGGQVGAYTWNIAVLIFAPVTIFLILVQIIILIVALCKGKKVSWNIVFIAISIVFALPITVLLGVSPVAYPTNASTNDSITVTMPIENAVIFGGSEYKTHSMWPSECYAYDILKEPYNVESSNLQDYGIFGEDIISPVKGRVIGIENNEQDIIPNTEEFTSSLGNYIFIKIDEINTYLILAHLMQDSIEVSVGEQIDIGDVIGKVGNSGTTSEPHLHIQHQRNNPLETKFPVCAEGLPITFK</sequence>
<dbReference type="PANTHER" id="PTHR21666">
    <property type="entry name" value="PEPTIDASE-RELATED"/>
    <property type="match status" value="1"/>
</dbReference>
<dbReference type="InterPro" id="IPR050570">
    <property type="entry name" value="Cell_wall_metabolism_enzyme"/>
</dbReference>
<feature type="transmembrane region" description="Helical" evidence="1">
    <location>
        <begin position="63"/>
        <end position="85"/>
    </location>
</feature>
<dbReference type="InterPro" id="IPR011055">
    <property type="entry name" value="Dup_hybrid_motif"/>
</dbReference>
<name>A0A6N3AR03_9CLOT</name>
<dbReference type="CDD" id="cd12797">
    <property type="entry name" value="M23_peptidase"/>
    <property type="match status" value="1"/>
</dbReference>
<accession>A0A6N3AR03</accession>
<dbReference type="SUPFAM" id="SSF51261">
    <property type="entry name" value="Duplicated hybrid motif"/>
    <property type="match status" value="1"/>
</dbReference>
<feature type="domain" description="M23ase beta-sheet core" evidence="2">
    <location>
        <begin position="182"/>
        <end position="274"/>
    </location>
</feature>
<keyword evidence="1" id="KW-0472">Membrane</keyword>
<proteinExistence type="predicted"/>
<evidence type="ECO:0000259" key="2">
    <source>
        <dbReference type="Pfam" id="PF01551"/>
    </source>
</evidence>
<evidence type="ECO:0000256" key="1">
    <source>
        <dbReference type="SAM" id="Phobius"/>
    </source>
</evidence>
<feature type="transmembrane region" description="Helical" evidence="1">
    <location>
        <begin position="97"/>
        <end position="121"/>
    </location>
</feature>
<keyword evidence="1" id="KW-0812">Transmembrane</keyword>
<keyword evidence="1" id="KW-1133">Transmembrane helix</keyword>
<gene>
    <name evidence="3" type="ORF">CTLFYP3_01083</name>
</gene>
<protein>
    <submittedName>
        <fullName evidence="3">Peptidase family M23</fullName>
    </submittedName>
</protein>
<dbReference type="Pfam" id="PF01551">
    <property type="entry name" value="Peptidase_M23"/>
    <property type="match status" value="1"/>
</dbReference>
<dbReference type="EMBL" id="CACRTO010000009">
    <property type="protein sequence ID" value="VYT94939.1"/>
    <property type="molecule type" value="Genomic_DNA"/>
</dbReference>
<reference evidence="3" key="1">
    <citation type="submission" date="2019-11" db="EMBL/GenBank/DDBJ databases">
        <authorList>
            <person name="Feng L."/>
        </authorList>
    </citation>
    <scope>NUCLEOTIDE SEQUENCE</scope>
    <source>
        <strain evidence="3">CTertiumLFYP3</strain>
    </source>
</reference>
<organism evidence="3">
    <name type="scientific">Clostridium tertium</name>
    <dbReference type="NCBI Taxonomy" id="1559"/>
    <lineage>
        <taxon>Bacteria</taxon>
        <taxon>Bacillati</taxon>
        <taxon>Bacillota</taxon>
        <taxon>Clostridia</taxon>
        <taxon>Eubacteriales</taxon>
        <taxon>Clostridiaceae</taxon>
        <taxon>Clostridium</taxon>
    </lineage>
</organism>
<dbReference type="AlphaFoldDB" id="A0A6N3AR03"/>